<keyword evidence="1" id="KW-0732">Signal</keyword>
<name>A0A418WJM9_9SPHN</name>
<feature type="chain" id="PRO_5019139019" evidence="1">
    <location>
        <begin position="22"/>
        <end position="160"/>
    </location>
</feature>
<dbReference type="RefSeq" id="WP_119761304.1">
    <property type="nucleotide sequence ID" value="NZ_QYUM01000003.1"/>
</dbReference>
<dbReference type="EMBL" id="QYUM01000003">
    <property type="protein sequence ID" value="RJF90253.1"/>
    <property type="molecule type" value="Genomic_DNA"/>
</dbReference>
<accession>A0A418WJM9</accession>
<feature type="signal peptide" evidence="1">
    <location>
        <begin position="1"/>
        <end position="21"/>
    </location>
</feature>
<evidence type="ECO:0000256" key="1">
    <source>
        <dbReference type="SAM" id="SignalP"/>
    </source>
</evidence>
<dbReference type="OrthoDB" id="7193436at2"/>
<organism evidence="2 3">
    <name type="scientific">Sphingomonas cavernae</name>
    <dbReference type="NCBI Taxonomy" id="2320861"/>
    <lineage>
        <taxon>Bacteria</taxon>
        <taxon>Pseudomonadati</taxon>
        <taxon>Pseudomonadota</taxon>
        <taxon>Alphaproteobacteria</taxon>
        <taxon>Sphingomonadales</taxon>
        <taxon>Sphingomonadaceae</taxon>
        <taxon>Sphingomonas</taxon>
    </lineage>
</organism>
<evidence type="ECO:0000313" key="3">
    <source>
        <dbReference type="Proteomes" id="UP000286100"/>
    </source>
</evidence>
<keyword evidence="3" id="KW-1185">Reference proteome</keyword>
<dbReference type="Proteomes" id="UP000286100">
    <property type="component" value="Unassembled WGS sequence"/>
</dbReference>
<dbReference type="InterPro" id="IPR025091">
    <property type="entry name" value="DUF4019"/>
</dbReference>
<sequence length="160" mass="17606">MKKLIPILGCVAFALPMTIQAAAQAPAPRQAQAQPQSTPQQRLDLNALMNVAIRALQAIDQNRAGEIWDSFSAQAKSKVTKKDFVAQVNQARSPLGAVTERDWAMLERQIFPAGNAQIPPGQYITVRFAARFQTGAIKGEQVSFRLDEDGVWRVTGYSMH</sequence>
<dbReference type="AlphaFoldDB" id="A0A418WJM9"/>
<comment type="caution">
    <text evidence="2">The sequence shown here is derived from an EMBL/GenBank/DDBJ whole genome shotgun (WGS) entry which is preliminary data.</text>
</comment>
<reference evidence="2 3" key="1">
    <citation type="submission" date="2018-09" db="EMBL/GenBank/DDBJ databases">
        <authorList>
            <person name="Zhu H."/>
        </authorList>
    </citation>
    <scope>NUCLEOTIDE SEQUENCE [LARGE SCALE GENOMIC DNA]</scope>
    <source>
        <strain evidence="2 3">K2R01-6</strain>
    </source>
</reference>
<evidence type="ECO:0000313" key="2">
    <source>
        <dbReference type="EMBL" id="RJF90253.1"/>
    </source>
</evidence>
<dbReference type="Pfam" id="PF13211">
    <property type="entry name" value="DUF4019"/>
    <property type="match status" value="1"/>
</dbReference>
<proteinExistence type="predicted"/>
<gene>
    <name evidence="2" type="ORF">D3876_08205</name>
</gene>
<protein>
    <submittedName>
        <fullName evidence="2">DUF4019 domain-containing protein</fullName>
    </submittedName>
</protein>